<dbReference type="Proteomes" id="UP000015105">
    <property type="component" value="Chromosome 4D"/>
</dbReference>
<evidence type="ECO:0000313" key="3">
    <source>
        <dbReference type="Proteomes" id="UP000015105"/>
    </source>
</evidence>
<dbReference type="AlphaFoldDB" id="A0A453HII7"/>
<keyword evidence="1" id="KW-1133">Transmembrane helix</keyword>
<protein>
    <submittedName>
        <fullName evidence="2">Uncharacterized protein</fullName>
    </submittedName>
</protein>
<dbReference type="Gramene" id="AET4Gv20199200.1">
    <property type="protein sequence ID" value="AET4Gv20199200.1"/>
    <property type="gene ID" value="AET4Gv20199200"/>
</dbReference>
<feature type="transmembrane region" description="Helical" evidence="1">
    <location>
        <begin position="120"/>
        <end position="140"/>
    </location>
</feature>
<keyword evidence="1" id="KW-0472">Membrane</keyword>
<dbReference type="EnsemblPlants" id="AET4Gv20199200.1">
    <property type="protein sequence ID" value="AET4Gv20199200.1"/>
    <property type="gene ID" value="AET4Gv20199200"/>
</dbReference>
<keyword evidence="3" id="KW-1185">Reference proteome</keyword>
<reference evidence="2" key="5">
    <citation type="journal article" date="2021" name="G3 (Bethesda)">
        <title>Aegilops tauschii genome assembly Aet v5.0 features greater sequence contiguity and improved annotation.</title>
        <authorList>
            <person name="Wang L."/>
            <person name="Zhu T."/>
            <person name="Rodriguez J.C."/>
            <person name="Deal K.R."/>
            <person name="Dubcovsky J."/>
            <person name="McGuire P.E."/>
            <person name="Lux T."/>
            <person name="Spannagl M."/>
            <person name="Mayer K.F.X."/>
            <person name="Baldrich P."/>
            <person name="Meyers B.C."/>
            <person name="Huo N."/>
            <person name="Gu Y.Q."/>
            <person name="Zhou H."/>
            <person name="Devos K.M."/>
            <person name="Bennetzen J.L."/>
            <person name="Unver T."/>
            <person name="Budak H."/>
            <person name="Gulick P.J."/>
            <person name="Galiba G."/>
            <person name="Kalapos B."/>
            <person name="Nelson D.R."/>
            <person name="Li P."/>
            <person name="You F.M."/>
            <person name="Luo M.C."/>
            <person name="Dvorak J."/>
        </authorList>
    </citation>
    <scope>NUCLEOTIDE SEQUENCE [LARGE SCALE GENOMIC DNA]</scope>
    <source>
        <strain evidence="2">cv. AL8/78</strain>
    </source>
</reference>
<feature type="transmembrane region" description="Helical" evidence="1">
    <location>
        <begin position="92"/>
        <end position="108"/>
    </location>
</feature>
<evidence type="ECO:0000313" key="2">
    <source>
        <dbReference type="EnsemblPlants" id="AET4Gv20199200.1"/>
    </source>
</evidence>
<evidence type="ECO:0000256" key="1">
    <source>
        <dbReference type="SAM" id="Phobius"/>
    </source>
</evidence>
<reference evidence="2" key="4">
    <citation type="submission" date="2019-03" db="UniProtKB">
        <authorList>
            <consortium name="EnsemblPlants"/>
        </authorList>
    </citation>
    <scope>IDENTIFICATION</scope>
</reference>
<accession>A0A453HII7</accession>
<proteinExistence type="predicted"/>
<keyword evidence="1" id="KW-0812">Transmembrane</keyword>
<sequence length="151" mass="16877">MFFFYKQHVDTAPAKEKKIHVDTGSTKLNIQFVMRSYDEDSQPLAATLSAPGRRPCASQTDQYRRAARAAILPLPWPRTQENTRNARESDPILLFLVLVFLVLPPRAGPTTRRHSASSDVGALLLAAGLVVAAFFLIHILRPVERIQRKAS</sequence>
<name>A0A453HII7_AEGTS</name>
<reference evidence="3" key="2">
    <citation type="journal article" date="2017" name="Nat. Plants">
        <title>The Aegilops tauschii genome reveals multiple impacts of transposons.</title>
        <authorList>
            <person name="Zhao G."/>
            <person name="Zou C."/>
            <person name="Li K."/>
            <person name="Wang K."/>
            <person name="Li T."/>
            <person name="Gao L."/>
            <person name="Zhang X."/>
            <person name="Wang H."/>
            <person name="Yang Z."/>
            <person name="Liu X."/>
            <person name="Jiang W."/>
            <person name="Mao L."/>
            <person name="Kong X."/>
            <person name="Jiao Y."/>
            <person name="Jia J."/>
        </authorList>
    </citation>
    <scope>NUCLEOTIDE SEQUENCE [LARGE SCALE GENOMIC DNA]</scope>
    <source>
        <strain evidence="3">cv. AL8/78</strain>
    </source>
</reference>
<reference evidence="2" key="3">
    <citation type="journal article" date="2017" name="Nature">
        <title>Genome sequence of the progenitor of the wheat D genome Aegilops tauschii.</title>
        <authorList>
            <person name="Luo M.C."/>
            <person name="Gu Y.Q."/>
            <person name="Puiu D."/>
            <person name="Wang H."/>
            <person name="Twardziok S.O."/>
            <person name="Deal K.R."/>
            <person name="Huo N."/>
            <person name="Zhu T."/>
            <person name="Wang L."/>
            <person name="Wang Y."/>
            <person name="McGuire P.E."/>
            <person name="Liu S."/>
            <person name="Long H."/>
            <person name="Ramasamy R.K."/>
            <person name="Rodriguez J.C."/>
            <person name="Van S.L."/>
            <person name="Yuan L."/>
            <person name="Wang Z."/>
            <person name="Xia Z."/>
            <person name="Xiao L."/>
            <person name="Anderson O.D."/>
            <person name="Ouyang S."/>
            <person name="Liang Y."/>
            <person name="Zimin A.V."/>
            <person name="Pertea G."/>
            <person name="Qi P."/>
            <person name="Bennetzen J.L."/>
            <person name="Dai X."/>
            <person name="Dawson M.W."/>
            <person name="Muller H.G."/>
            <person name="Kugler K."/>
            <person name="Rivarola-Duarte L."/>
            <person name="Spannagl M."/>
            <person name="Mayer K.F.X."/>
            <person name="Lu F.H."/>
            <person name="Bevan M.W."/>
            <person name="Leroy P."/>
            <person name="Li P."/>
            <person name="You F.M."/>
            <person name="Sun Q."/>
            <person name="Liu Z."/>
            <person name="Lyons E."/>
            <person name="Wicker T."/>
            <person name="Salzberg S.L."/>
            <person name="Devos K.M."/>
            <person name="Dvorak J."/>
        </authorList>
    </citation>
    <scope>NUCLEOTIDE SEQUENCE [LARGE SCALE GENOMIC DNA]</scope>
    <source>
        <strain evidence="2">cv. AL8/78</strain>
    </source>
</reference>
<reference evidence="3" key="1">
    <citation type="journal article" date="2014" name="Science">
        <title>Ancient hybridizations among the ancestral genomes of bread wheat.</title>
        <authorList>
            <consortium name="International Wheat Genome Sequencing Consortium,"/>
            <person name="Marcussen T."/>
            <person name="Sandve S.R."/>
            <person name="Heier L."/>
            <person name="Spannagl M."/>
            <person name="Pfeifer M."/>
            <person name="Jakobsen K.S."/>
            <person name="Wulff B.B."/>
            <person name="Steuernagel B."/>
            <person name="Mayer K.F."/>
            <person name="Olsen O.A."/>
        </authorList>
    </citation>
    <scope>NUCLEOTIDE SEQUENCE [LARGE SCALE GENOMIC DNA]</scope>
    <source>
        <strain evidence="3">cv. AL8/78</strain>
    </source>
</reference>
<organism evidence="2 3">
    <name type="scientific">Aegilops tauschii subsp. strangulata</name>
    <name type="common">Goatgrass</name>
    <dbReference type="NCBI Taxonomy" id="200361"/>
    <lineage>
        <taxon>Eukaryota</taxon>
        <taxon>Viridiplantae</taxon>
        <taxon>Streptophyta</taxon>
        <taxon>Embryophyta</taxon>
        <taxon>Tracheophyta</taxon>
        <taxon>Spermatophyta</taxon>
        <taxon>Magnoliopsida</taxon>
        <taxon>Liliopsida</taxon>
        <taxon>Poales</taxon>
        <taxon>Poaceae</taxon>
        <taxon>BOP clade</taxon>
        <taxon>Pooideae</taxon>
        <taxon>Triticodae</taxon>
        <taxon>Triticeae</taxon>
        <taxon>Triticinae</taxon>
        <taxon>Aegilops</taxon>
    </lineage>
</organism>